<dbReference type="GO" id="GO:0016020">
    <property type="term" value="C:membrane"/>
    <property type="evidence" value="ECO:0007669"/>
    <property type="project" value="UniProtKB-SubCell"/>
</dbReference>
<dbReference type="CDD" id="cd03682">
    <property type="entry name" value="ClC_sycA_like"/>
    <property type="match status" value="1"/>
</dbReference>
<dbReference type="Proteomes" id="UP000182427">
    <property type="component" value="Chromosome I"/>
</dbReference>
<organism evidence="6 7">
    <name type="scientific">Terriglobus roseus</name>
    <dbReference type="NCBI Taxonomy" id="392734"/>
    <lineage>
        <taxon>Bacteria</taxon>
        <taxon>Pseudomonadati</taxon>
        <taxon>Acidobacteriota</taxon>
        <taxon>Terriglobia</taxon>
        <taxon>Terriglobales</taxon>
        <taxon>Acidobacteriaceae</taxon>
        <taxon>Terriglobus</taxon>
    </lineage>
</organism>
<evidence type="ECO:0000313" key="7">
    <source>
        <dbReference type="Proteomes" id="UP000182427"/>
    </source>
</evidence>
<dbReference type="Pfam" id="PF00654">
    <property type="entry name" value="Voltage_CLC"/>
    <property type="match status" value="1"/>
</dbReference>
<keyword evidence="7" id="KW-1185">Reference proteome</keyword>
<dbReference type="GO" id="GO:0015108">
    <property type="term" value="F:chloride transmembrane transporter activity"/>
    <property type="evidence" value="ECO:0007669"/>
    <property type="project" value="InterPro"/>
</dbReference>
<keyword evidence="3 5" id="KW-1133">Transmembrane helix</keyword>
<feature type="transmembrane region" description="Helical" evidence="5">
    <location>
        <begin position="150"/>
        <end position="169"/>
    </location>
</feature>
<feature type="transmembrane region" description="Helical" evidence="5">
    <location>
        <begin position="307"/>
        <end position="327"/>
    </location>
</feature>
<dbReference type="PANTHER" id="PTHR43427:SF12">
    <property type="entry name" value="CHLORIDE TRANSPORTER"/>
    <property type="match status" value="1"/>
</dbReference>
<reference evidence="6 7" key="1">
    <citation type="submission" date="2016-10" db="EMBL/GenBank/DDBJ databases">
        <authorList>
            <person name="de Groot N.N."/>
        </authorList>
    </citation>
    <scope>NUCLEOTIDE SEQUENCE [LARGE SCALE GENOMIC DNA]</scope>
    <source>
        <strain evidence="6 7">GAS232</strain>
    </source>
</reference>
<feature type="transmembrane region" description="Helical" evidence="5">
    <location>
        <begin position="230"/>
        <end position="248"/>
    </location>
</feature>
<name>A0A1G7JX49_9BACT</name>
<feature type="transmembrane region" description="Helical" evidence="5">
    <location>
        <begin position="269"/>
        <end position="287"/>
    </location>
</feature>
<evidence type="ECO:0000313" key="6">
    <source>
        <dbReference type="EMBL" id="SDF29537.1"/>
    </source>
</evidence>
<evidence type="ECO:0000256" key="3">
    <source>
        <dbReference type="ARBA" id="ARBA00022989"/>
    </source>
</evidence>
<feature type="transmembrane region" description="Helical" evidence="5">
    <location>
        <begin position="348"/>
        <end position="370"/>
    </location>
</feature>
<dbReference type="InterPro" id="IPR050368">
    <property type="entry name" value="ClC-type_chloride_channel"/>
</dbReference>
<gene>
    <name evidence="6" type="ORF">SAMN05444167_1980</name>
</gene>
<evidence type="ECO:0000256" key="4">
    <source>
        <dbReference type="ARBA" id="ARBA00023136"/>
    </source>
</evidence>
<keyword evidence="4 5" id="KW-0472">Membrane</keyword>
<dbReference type="EMBL" id="LT629690">
    <property type="protein sequence ID" value="SDF29537.1"/>
    <property type="molecule type" value="Genomic_DNA"/>
</dbReference>
<evidence type="ECO:0000256" key="5">
    <source>
        <dbReference type="SAM" id="Phobius"/>
    </source>
</evidence>
<sequence>MPKIDFRQIFNESFGMVRHLLRWIPLACYVGIAAGTASAILLASLTYATNLRESHIWLILLLAPMGWLMGLMYRHFGKSVEGGNNLILEQIHNPKDVIPFRMTPLILIGTFLTHVFGGSAGREGTAVQTGASLADQLTRPLRLSPQNRRILLMTGVSAGFGSVFGTPLAGGVFGMEVLAIGAIGYDAIAPCFLAAFVGDLVTRAWEPVIPGIRHTVYTVSEVPSLNVRTILYASIAGVLFGLVAMLFARTTHAIASTMRRLIHRTELRPVVGGLLVTVTVFGIGYAHTSKYLGLGIPTIVAAFHTHLPFYDFAAKLVLTAVTLGTGFKGGEVTPLFFIGATMGNALSSIIPLPSSLLAGMGFVAVFAGAANTPLASTLMAMELFGAEAGAYAAIACILSYLFSGHNGIYHAQRVQSSKYEDAPAEELPLTLEAKLQSEESTER</sequence>
<dbReference type="Gene3D" id="1.10.3080.10">
    <property type="entry name" value="Clc chloride channel"/>
    <property type="match status" value="1"/>
</dbReference>
<feature type="transmembrane region" description="Helical" evidence="5">
    <location>
        <begin position="55"/>
        <end position="73"/>
    </location>
</feature>
<keyword evidence="2 5" id="KW-0812">Transmembrane</keyword>
<dbReference type="AlphaFoldDB" id="A0A1G7JX49"/>
<evidence type="ECO:0000256" key="2">
    <source>
        <dbReference type="ARBA" id="ARBA00022692"/>
    </source>
</evidence>
<comment type="subcellular location">
    <subcellularLocation>
        <location evidence="1">Membrane</location>
        <topology evidence="1">Multi-pass membrane protein</topology>
    </subcellularLocation>
</comment>
<feature type="transmembrane region" description="Helical" evidence="5">
    <location>
        <begin position="390"/>
        <end position="409"/>
    </location>
</feature>
<dbReference type="PRINTS" id="PR00762">
    <property type="entry name" value="CLCHANNEL"/>
</dbReference>
<protein>
    <submittedName>
        <fullName evidence="6">H+/Cl-antiporter ClcA</fullName>
    </submittedName>
</protein>
<proteinExistence type="predicted"/>
<dbReference type="PANTHER" id="PTHR43427">
    <property type="entry name" value="CHLORIDE CHANNEL PROTEIN CLC-E"/>
    <property type="match status" value="1"/>
</dbReference>
<feature type="transmembrane region" description="Helical" evidence="5">
    <location>
        <begin position="20"/>
        <end position="43"/>
    </location>
</feature>
<dbReference type="SUPFAM" id="SSF81340">
    <property type="entry name" value="Clc chloride channel"/>
    <property type="match status" value="1"/>
</dbReference>
<dbReference type="InterPro" id="IPR001807">
    <property type="entry name" value="ClC"/>
</dbReference>
<accession>A0A1G7JX49</accession>
<dbReference type="InterPro" id="IPR014743">
    <property type="entry name" value="Cl-channel_core"/>
</dbReference>
<evidence type="ECO:0000256" key="1">
    <source>
        <dbReference type="ARBA" id="ARBA00004141"/>
    </source>
</evidence>